<dbReference type="Pfam" id="PF08241">
    <property type="entry name" value="Methyltransf_11"/>
    <property type="match status" value="1"/>
</dbReference>
<name>A0A1Z4GJV9_9CYAN</name>
<dbReference type="AlphaFoldDB" id="A0A1Z4GJV9"/>
<dbReference type="EMBL" id="AP018174">
    <property type="protein sequence ID" value="BAY17775.1"/>
    <property type="molecule type" value="Genomic_DNA"/>
</dbReference>
<dbReference type="CDD" id="cd02440">
    <property type="entry name" value="AdoMet_MTases"/>
    <property type="match status" value="1"/>
</dbReference>
<dbReference type="Proteomes" id="UP000218287">
    <property type="component" value="Chromosome"/>
</dbReference>
<dbReference type="PANTHER" id="PTHR43036">
    <property type="entry name" value="OSJNBB0011N17.9 PROTEIN"/>
    <property type="match status" value="1"/>
</dbReference>
<feature type="domain" description="Methyltransferase type 11" evidence="1">
    <location>
        <begin position="81"/>
        <end position="142"/>
    </location>
</feature>
<dbReference type="PANTHER" id="PTHR43036:SF2">
    <property type="entry name" value="OS04G0481300 PROTEIN"/>
    <property type="match status" value="1"/>
</dbReference>
<dbReference type="Gene3D" id="3.40.50.150">
    <property type="entry name" value="Vaccinia Virus protein VP39"/>
    <property type="match status" value="1"/>
</dbReference>
<dbReference type="OrthoDB" id="939937at2"/>
<evidence type="ECO:0000313" key="2">
    <source>
        <dbReference type="EMBL" id="BAY17775.1"/>
    </source>
</evidence>
<proteinExistence type="predicted"/>
<evidence type="ECO:0000313" key="3">
    <source>
        <dbReference type="Proteomes" id="UP000218287"/>
    </source>
</evidence>
<dbReference type="GO" id="GO:0008757">
    <property type="term" value="F:S-adenosylmethionine-dependent methyltransferase activity"/>
    <property type="evidence" value="ECO:0007669"/>
    <property type="project" value="InterPro"/>
</dbReference>
<evidence type="ECO:0000259" key="1">
    <source>
        <dbReference type="Pfam" id="PF08241"/>
    </source>
</evidence>
<accession>A0A1Z4GJV9</accession>
<sequence>MPLSPNQREKLDNTDDQLFYAYPRFVTHVDDGFIQQLTDLYRDRLQPNTRILDMMSSWVSHLPEEIEFAHIEGHGLNAEELARNPRLNHYFVQNLNENPQIPLPEQGFDAVLICVSVQYIQYPEAIFSEIYRILKPGGIVIISFSNRMFFQKAIQAWRDASETTRVELVKHYFNSIPGFTTPEVIVRQSTTPYFLQLMGIGAGDPFYAVIAHRNSNS</sequence>
<gene>
    <name evidence="2" type="ORF">NIES21_36170</name>
</gene>
<organism evidence="2 3">
    <name type="scientific">Anabaenopsis circularis NIES-21</name>
    <dbReference type="NCBI Taxonomy" id="1085406"/>
    <lineage>
        <taxon>Bacteria</taxon>
        <taxon>Bacillati</taxon>
        <taxon>Cyanobacteriota</taxon>
        <taxon>Cyanophyceae</taxon>
        <taxon>Nostocales</taxon>
        <taxon>Nodulariaceae</taxon>
        <taxon>Anabaenopsis</taxon>
    </lineage>
</organism>
<reference evidence="2 3" key="1">
    <citation type="submission" date="2017-06" db="EMBL/GenBank/DDBJ databases">
        <title>Genome sequencing of cyanobaciteial culture collection at National Institute for Environmental Studies (NIES).</title>
        <authorList>
            <person name="Hirose Y."/>
            <person name="Shimura Y."/>
            <person name="Fujisawa T."/>
            <person name="Nakamura Y."/>
            <person name="Kawachi M."/>
        </authorList>
    </citation>
    <scope>NUCLEOTIDE SEQUENCE [LARGE SCALE GENOMIC DNA]</scope>
    <source>
        <strain evidence="2 3">NIES-21</strain>
    </source>
</reference>
<dbReference type="InterPro" id="IPR013216">
    <property type="entry name" value="Methyltransf_11"/>
</dbReference>
<dbReference type="SUPFAM" id="SSF53335">
    <property type="entry name" value="S-adenosyl-L-methionine-dependent methyltransferases"/>
    <property type="match status" value="1"/>
</dbReference>
<dbReference type="InterPro" id="IPR029063">
    <property type="entry name" value="SAM-dependent_MTases_sf"/>
</dbReference>
<protein>
    <recommendedName>
        <fullName evidence="1">Methyltransferase type 11 domain-containing protein</fullName>
    </recommendedName>
</protein>
<keyword evidence="3" id="KW-1185">Reference proteome</keyword>